<evidence type="ECO:0000313" key="2">
    <source>
        <dbReference type="EMBL" id="PZF86253.1"/>
    </source>
</evidence>
<dbReference type="InterPro" id="IPR000073">
    <property type="entry name" value="AB_hydrolase_1"/>
</dbReference>
<accession>A0A2W2D151</accession>
<keyword evidence="3" id="KW-1185">Reference proteome</keyword>
<name>A0A2W2D151_9ACTN</name>
<dbReference type="RefSeq" id="WP_111252945.1">
    <property type="nucleotide sequence ID" value="NZ_POTW01000003.1"/>
</dbReference>
<dbReference type="InterPro" id="IPR029058">
    <property type="entry name" value="AB_hydrolase_fold"/>
</dbReference>
<dbReference type="GO" id="GO:0016787">
    <property type="term" value="F:hydrolase activity"/>
    <property type="evidence" value="ECO:0007669"/>
    <property type="project" value="UniProtKB-KW"/>
</dbReference>
<dbReference type="PANTHER" id="PTHR37017:SF11">
    <property type="entry name" value="ESTERASE_LIPASE_THIOESTERASE DOMAIN-CONTAINING PROTEIN"/>
    <property type="match status" value="1"/>
</dbReference>
<feature type="domain" description="AB hydrolase-1" evidence="1">
    <location>
        <begin position="8"/>
        <end position="230"/>
    </location>
</feature>
<dbReference type="Pfam" id="PF12697">
    <property type="entry name" value="Abhydrolase_6"/>
    <property type="match status" value="1"/>
</dbReference>
<dbReference type="InterPro" id="IPR052897">
    <property type="entry name" value="Sec-Metab_Biosynth_Hydrolase"/>
</dbReference>
<evidence type="ECO:0000313" key="3">
    <source>
        <dbReference type="Proteomes" id="UP000248764"/>
    </source>
</evidence>
<reference evidence="2 3" key="1">
    <citation type="submission" date="2018-01" db="EMBL/GenBank/DDBJ databases">
        <title>Draft genome sequence of Jiangella sp. GTF31.</title>
        <authorList>
            <person name="Sahin N."/>
            <person name="Ay H."/>
            <person name="Saygin H."/>
        </authorList>
    </citation>
    <scope>NUCLEOTIDE SEQUENCE [LARGE SCALE GENOMIC DNA]</scope>
    <source>
        <strain evidence="2 3">GTF31</strain>
    </source>
</reference>
<keyword evidence="2" id="KW-0378">Hydrolase</keyword>
<protein>
    <submittedName>
        <fullName evidence="2">Alpha/beta hydrolase</fullName>
    </submittedName>
</protein>
<dbReference type="AlphaFoldDB" id="A0A2W2D151"/>
<sequence length="245" mass="25596">MSEQSPLVVLVHGAFAESSSWYGVIEQLDANGVDAVAVANPLRGVRHDATYLRDVIAGLGRPVLLVGHSYGGIVITGAAGARNPAVVGLVYVSAFAPDEGESAFELSSRHPGSTLGDALVAYPITTGGNEFTIRPELFHGQFCADVPESVARLMAQTQRPVTEQALTEGLPTDLPGWKTLPSWFVIAQDDRNIPAAELREEAGRAGARGVREIAGASHAVSVSHPEEVAEIILEAHAACASADAA</sequence>
<dbReference type="Proteomes" id="UP000248764">
    <property type="component" value="Unassembled WGS sequence"/>
</dbReference>
<dbReference type="PANTHER" id="PTHR37017">
    <property type="entry name" value="AB HYDROLASE-1 DOMAIN-CONTAINING PROTEIN-RELATED"/>
    <property type="match status" value="1"/>
</dbReference>
<dbReference type="Gene3D" id="3.40.50.1820">
    <property type="entry name" value="alpha/beta hydrolase"/>
    <property type="match status" value="1"/>
</dbReference>
<dbReference type="SUPFAM" id="SSF53474">
    <property type="entry name" value="alpha/beta-Hydrolases"/>
    <property type="match status" value="1"/>
</dbReference>
<comment type="caution">
    <text evidence="2">The sequence shown here is derived from an EMBL/GenBank/DDBJ whole genome shotgun (WGS) entry which is preliminary data.</text>
</comment>
<evidence type="ECO:0000259" key="1">
    <source>
        <dbReference type="Pfam" id="PF12697"/>
    </source>
</evidence>
<dbReference type="EMBL" id="POTW01000003">
    <property type="protein sequence ID" value="PZF86253.1"/>
    <property type="molecule type" value="Genomic_DNA"/>
</dbReference>
<gene>
    <name evidence="2" type="ORF">C1I92_01815</name>
</gene>
<proteinExistence type="predicted"/>
<organism evidence="2 3">
    <name type="scientific">Jiangella anatolica</name>
    <dbReference type="NCBI Taxonomy" id="2670374"/>
    <lineage>
        <taxon>Bacteria</taxon>
        <taxon>Bacillati</taxon>
        <taxon>Actinomycetota</taxon>
        <taxon>Actinomycetes</taxon>
        <taxon>Jiangellales</taxon>
        <taxon>Jiangellaceae</taxon>
        <taxon>Jiangella</taxon>
    </lineage>
</organism>